<evidence type="ECO:0000256" key="5">
    <source>
        <dbReference type="ARBA" id="ARBA00022859"/>
    </source>
</evidence>
<dbReference type="InterPro" id="IPR003597">
    <property type="entry name" value="Ig_C1-set"/>
</dbReference>
<keyword evidence="4" id="KW-0732">Signal</keyword>
<evidence type="ECO:0000256" key="3">
    <source>
        <dbReference type="ARBA" id="ARBA00022692"/>
    </source>
</evidence>
<dbReference type="PROSITE" id="PS50835">
    <property type="entry name" value="IG_LIKE"/>
    <property type="match status" value="2"/>
</dbReference>
<feature type="transmembrane region" description="Helical" evidence="12">
    <location>
        <begin position="1234"/>
        <end position="1258"/>
    </location>
</feature>
<keyword evidence="5" id="KW-0391">Immunity</keyword>
<evidence type="ECO:0000256" key="1">
    <source>
        <dbReference type="ARBA" id="ARBA00004479"/>
    </source>
</evidence>
<dbReference type="InterPro" id="IPR013783">
    <property type="entry name" value="Ig-like_fold"/>
</dbReference>
<dbReference type="SUPFAM" id="SSF48726">
    <property type="entry name" value="Immunoglobulin"/>
    <property type="match status" value="2"/>
</dbReference>
<proteinExistence type="inferred from homology"/>
<evidence type="ECO:0000256" key="10">
    <source>
        <dbReference type="RuleBase" id="RU004439"/>
    </source>
</evidence>
<feature type="region of interest" description="Disordered" evidence="11">
    <location>
        <begin position="108"/>
        <end position="138"/>
    </location>
</feature>
<evidence type="ECO:0000256" key="6">
    <source>
        <dbReference type="ARBA" id="ARBA00022989"/>
    </source>
</evidence>
<feature type="domain" description="Ig-like" evidence="13">
    <location>
        <begin position="1137"/>
        <end position="1226"/>
    </location>
</feature>
<dbReference type="Gene3D" id="2.60.40.10">
    <property type="entry name" value="Immunoglobulins"/>
    <property type="match status" value="2"/>
</dbReference>
<evidence type="ECO:0000256" key="9">
    <source>
        <dbReference type="ARBA" id="ARBA00023180"/>
    </source>
</evidence>
<dbReference type="InterPro" id="IPR003006">
    <property type="entry name" value="Ig/MHC_CS"/>
</dbReference>
<comment type="subcellular location">
    <subcellularLocation>
        <location evidence="1">Membrane</location>
        <topology evidence="1">Single-pass type I membrane protein</topology>
    </subcellularLocation>
</comment>
<dbReference type="Pfam" id="PF00129">
    <property type="entry name" value="MHC_I"/>
    <property type="match status" value="2"/>
</dbReference>
<feature type="region of interest" description="Disordered" evidence="11">
    <location>
        <begin position="561"/>
        <end position="637"/>
    </location>
</feature>
<dbReference type="AlphaFoldDB" id="A0AAW1BVS0"/>
<gene>
    <name evidence="14" type="ORF">NXF25_004221</name>
</gene>
<dbReference type="PANTHER" id="PTHR16675:SF242">
    <property type="entry name" value="MAJOR HISTOCOMPATIBILITY COMPLEX CLASS I-RELATED GENE PROTEIN"/>
    <property type="match status" value="1"/>
</dbReference>
<feature type="compositionally biased region" description="Basic and acidic residues" evidence="11">
    <location>
        <begin position="127"/>
        <end position="138"/>
    </location>
</feature>
<reference evidence="14 15" key="1">
    <citation type="journal article" date="2024" name="Proc. Natl. Acad. Sci. U.S.A.">
        <title>The genetic regulatory architecture and epigenomic basis for age-related changes in rattlesnake venom.</title>
        <authorList>
            <person name="Hogan M.P."/>
            <person name="Holding M.L."/>
            <person name="Nystrom G.S."/>
            <person name="Colston T.J."/>
            <person name="Bartlett D.A."/>
            <person name="Mason A.J."/>
            <person name="Ellsworth S.A."/>
            <person name="Rautsaw R.M."/>
            <person name="Lawrence K.C."/>
            <person name="Strickland J.L."/>
            <person name="He B."/>
            <person name="Fraser P."/>
            <person name="Margres M.J."/>
            <person name="Gilbert D.M."/>
            <person name="Gibbs H.L."/>
            <person name="Parkinson C.L."/>
            <person name="Rokyta D.R."/>
        </authorList>
    </citation>
    <scope>NUCLEOTIDE SEQUENCE [LARGE SCALE GENOMIC DNA]</scope>
    <source>
        <strain evidence="14">DRR0105</strain>
    </source>
</reference>
<dbReference type="GO" id="GO:0002474">
    <property type="term" value="P:antigen processing and presentation of peptide antigen via MHC class I"/>
    <property type="evidence" value="ECO:0007669"/>
    <property type="project" value="UniProtKB-KW"/>
</dbReference>
<dbReference type="InterPro" id="IPR050208">
    <property type="entry name" value="MHC_class-I_related"/>
</dbReference>
<dbReference type="GO" id="GO:0005615">
    <property type="term" value="C:extracellular space"/>
    <property type="evidence" value="ECO:0007669"/>
    <property type="project" value="TreeGrafter"/>
</dbReference>
<evidence type="ECO:0000256" key="2">
    <source>
        <dbReference type="ARBA" id="ARBA00022451"/>
    </source>
</evidence>
<dbReference type="GO" id="GO:0006955">
    <property type="term" value="P:immune response"/>
    <property type="evidence" value="ECO:0007669"/>
    <property type="project" value="TreeGrafter"/>
</dbReference>
<dbReference type="SMART" id="SM00407">
    <property type="entry name" value="IGc1"/>
    <property type="match status" value="2"/>
</dbReference>
<protein>
    <submittedName>
        <fullName evidence="14">H-2 class I histocompatibility antigen Q9 alpha chain-like</fullName>
    </submittedName>
</protein>
<dbReference type="SUPFAM" id="SSF54452">
    <property type="entry name" value="MHC antigen-recognition domain"/>
    <property type="match status" value="2"/>
</dbReference>
<dbReference type="InterPro" id="IPR037055">
    <property type="entry name" value="MHC_I-like_Ag-recog_sf"/>
</dbReference>
<dbReference type="Gene3D" id="3.30.500.10">
    <property type="entry name" value="MHC class I-like antigen recognition-like"/>
    <property type="match status" value="2"/>
</dbReference>
<dbReference type="EMBL" id="JAOTOJ010000002">
    <property type="protein sequence ID" value="KAK9405447.1"/>
    <property type="molecule type" value="Genomic_DNA"/>
</dbReference>
<dbReference type="PRINTS" id="PR01638">
    <property type="entry name" value="MHCCLASSI"/>
</dbReference>
<dbReference type="PROSITE" id="PS00290">
    <property type="entry name" value="IG_MHC"/>
    <property type="match status" value="2"/>
</dbReference>
<feature type="region of interest" description="Disordered" evidence="11">
    <location>
        <begin position="528"/>
        <end position="548"/>
    </location>
</feature>
<dbReference type="GO" id="GO:0009897">
    <property type="term" value="C:external side of plasma membrane"/>
    <property type="evidence" value="ECO:0007669"/>
    <property type="project" value="TreeGrafter"/>
</dbReference>
<dbReference type="FunFam" id="3.30.500.10:FF:000001">
    <property type="entry name" value="H-2 class I histocompatibility antigen, alpha chain"/>
    <property type="match status" value="2"/>
</dbReference>
<evidence type="ECO:0000313" key="14">
    <source>
        <dbReference type="EMBL" id="KAK9405447.1"/>
    </source>
</evidence>
<evidence type="ECO:0000256" key="8">
    <source>
        <dbReference type="ARBA" id="ARBA00023157"/>
    </source>
</evidence>
<keyword evidence="6 12" id="KW-1133">Transmembrane helix</keyword>
<dbReference type="InterPro" id="IPR036179">
    <property type="entry name" value="Ig-like_dom_sf"/>
</dbReference>
<feature type="transmembrane region" description="Helical" evidence="12">
    <location>
        <begin position="493"/>
        <end position="517"/>
    </location>
</feature>
<dbReference type="GO" id="GO:0042612">
    <property type="term" value="C:MHC class I protein complex"/>
    <property type="evidence" value="ECO:0007669"/>
    <property type="project" value="UniProtKB-KW"/>
</dbReference>
<keyword evidence="15" id="KW-1185">Reference proteome</keyword>
<accession>A0AAW1BVS0</accession>
<keyword evidence="2" id="KW-0490">MHC I</keyword>
<feature type="region of interest" description="Disordered" evidence="11">
    <location>
        <begin position="1"/>
        <end position="37"/>
    </location>
</feature>
<feature type="region of interest" description="Disordered" evidence="11">
    <location>
        <begin position="649"/>
        <end position="675"/>
    </location>
</feature>
<dbReference type="Proteomes" id="UP001474421">
    <property type="component" value="Unassembled WGS sequence"/>
</dbReference>
<comment type="similarity">
    <text evidence="10">Belongs to the MHC class I family.</text>
</comment>
<evidence type="ECO:0000256" key="11">
    <source>
        <dbReference type="SAM" id="MobiDB-lite"/>
    </source>
</evidence>
<dbReference type="InterPro" id="IPR007110">
    <property type="entry name" value="Ig-like_dom"/>
</dbReference>
<dbReference type="Pfam" id="PF07654">
    <property type="entry name" value="C1-set"/>
    <property type="match status" value="2"/>
</dbReference>
<dbReference type="FunFam" id="2.60.40.10:FF:000204">
    <property type="entry name" value="Major histocompatibility complex, class I-related protein"/>
    <property type="match status" value="2"/>
</dbReference>
<dbReference type="PANTHER" id="PTHR16675">
    <property type="entry name" value="MHC CLASS I-RELATED"/>
    <property type="match status" value="1"/>
</dbReference>
<dbReference type="InterPro" id="IPR001039">
    <property type="entry name" value="MHC_I_a_a1/a2"/>
</dbReference>
<comment type="caution">
    <text evidence="14">The sequence shown here is derived from an EMBL/GenBank/DDBJ whole genome shotgun (WGS) entry which is preliminary data.</text>
</comment>
<dbReference type="InterPro" id="IPR011161">
    <property type="entry name" value="MHC_I-like_Ag-recog"/>
</dbReference>
<dbReference type="InterPro" id="IPR011162">
    <property type="entry name" value="MHC_I/II-like_Ag-recog"/>
</dbReference>
<keyword evidence="8" id="KW-1015">Disulfide bond</keyword>
<feature type="domain" description="Ig-like" evidence="13">
    <location>
        <begin position="397"/>
        <end position="485"/>
    </location>
</feature>
<evidence type="ECO:0000313" key="15">
    <source>
        <dbReference type="Proteomes" id="UP001474421"/>
    </source>
</evidence>
<name>A0AAW1BVS0_CROAD</name>
<keyword evidence="3 12" id="KW-0812">Transmembrane</keyword>
<sequence length="1271" mass="140216">MGLDWLSPLPPPRRAPLGTGQGRPSRGQSSLPGRPRAWFFPSPKVEVVGKRRLHVTRSFNKPPGCLRTTPPPGSSFLPLAGLGGSLWLLVLGGAGSVLHSLPRIGRQGGWSPGGIGQTSDSLTAQPHEGKERVLDHGGSDPPSFCWRRTLICLNSEISPEQDVDLGIPLPKSFEKLLGLWGGAGRRRPRPLPWETGKDWETILERLGSGTTGASLHSLKNFYSSIWDPSQGQPHFVALGYVDGQVFVHYDSNSRREQPRVSWIKKVEKEDPQYWDTQTQILRNNEDSFRQSLENLRLRYNQSEGLHTWQLMYGCELQADGRKGGSWQYGYEGRTFITFDKDTLTWVAPIPQAQITQRKWDAIPGLNERQKAYLEKECIEWLEKYLSYGKETLLRTEPPVVTMSSKPEDGMETHICRLDGFYPREIEASWTRDREVWLPDTLHGSVAPNADGTFHTTLSIQIDPKERGRYRCHVEHNGLQEPLDVALEEPKSSLGIIIGCVVAGLALLGVIVVGIWFFKRRQDDYKKAATSEEGSNRSSQGESEGAAAAAASAILPDFGRAEKGSSPCGIQAGEAAQSLPGGAWPPLEEPDRLAAPSQVSGLVGAESGGEGGREAEGRVGDGSSGTGQSPPGPLAGGQVLLPLRGALRGLPSPSPAPLPPGPDNPPAFPSPPHFCPSPQEAECLEGDFLTELSLSFPRLSRGLSLDVCLATMTTQAYIFVYWLRLTNHLLLIWVVALLITRNASFSACDFRKKGGKLGIPARMALRSAPLLILVLVGVALWKSCRGESLHLVGIHPGNLSVSRLPPKFIPRKGIPSRSSFESAPPLAPLRRDPKARMGLGCLSPSPPQESPSRNGTRGGALQRSVKSTWAPPSAVLSLPQSGGCGKAAFAGTRSVHKLPGCLRTTLRPAPLSCLWRGSVALRGFWCWEEPARFSTRFRILADKEAGALERSGASSHSLKYFSTAISDPSQGLPHFVIMGFVDGQVFVQYDSNSRRMEPRVSWMEKVGKEKPQYWDTNIKLSYSNEEAFRRRLETLRLRYNQSEGFHTLQTMCGCELQADGSKGGIMQHGYDGRTFITFDKETLTWVAPVPQAQTTQRKWDADPAQNQYLKSYLEKECIEWLERYLFYGKEMLLRTEPPEVTMSSKTEMEDGMETHVCRLDGFYPREIEASWTRDGEVWLQDTLRGSVAPNADGTFHTTLSIQIDPKERGRYRCHVEHDGLQEPLDVTLEEPKSNLGIIIGCVVAGLVLLGVIVGIYVFFKKYQNEYRGASSV</sequence>
<dbReference type="CDD" id="cd07698">
    <property type="entry name" value="IgC1_MHC_I_alpha3"/>
    <property type="match status" value="1"/>
</dbReference>
<feature type="region of interest" description="Disordered" evidence="11">
    <location>
        <begin position="836"/>
        <end position="863"/>
    </location>
</feature>
<feature type="compositionally biased region" description="Pro residues" evidence="11">
    <location>
        <begin position="651"/>
        <end position="674"/>
    </location>
</feature>
<evidence type="ECO:0000259" key="13">
    <source>
        <dbReference type="PROSITE" id="PS50835"/>
    </source>
</evidence>
<evidence type="ECO:0000256" key="4">
    <source>
        <dbReference type="ARBA" id="ARBA00022729"/>
    </source>
</evidence>
<keyword evidence="7 12" id="KW-0472">Membrane</keyword>
<evidence type="ECO:0000256" key="7">
    <source>
        <dbReference type="ARBA" id="ARBA00023136"/>
    </source>
</evidence>
<organism evidence="14 15">
    <name type="scientific">Crotalus adamanteus</name>
    <name type="common">Eastern diamondback rattlesnake</name>
    <dbReference type="NCBI Taxonomy" id="8729"/>
    <lineage>
        <taxon>Eukaryota</taxon>
        <taxon>Metazoa</taxon>
        <taxon>Chordata</taxon>
        <taxon>Craniata</taxon>
        <taxon>Vertebrata</taxon>
        <taxon>Euteleostomi</taxon>
        <taxon>Lepidosauria</taxon>
        <taxon>Squamata</taxon>
        <taxon>Bifurcata</taxon>
        <taxon>Unidentata</taxon>
        <taxon>Episquamata</taxon>
        <taxon>Toxicofera</taxon>
        <taxon>Serpentes</taxon>
        <taxon>Colubroidea</taxon>
        <taxon>Viperidae</taxon>
        <taxon>Crotalinae</taxon>
        <taxon>Crotalus</taxon>
    </lineage>
</organism>
<keyword evidence="9" id="KW-0325">Glycoprotein</keyword>
<feature type="transmembrane region" description="Helical" evidence="12">
    <location>
        <begin position="728"/>
        <end position="750"/>
    </location>
</feature>
<evidence type="ECO:0000256" key="12">
    <source>
        <dbReference type="SAM" id="Phobius"/>
    </source>
</evidence>